<proteinExistence type="predicted"/>
<reference evidence="2 3" key="1">
    <citation type="submission" date="2017-01" db="EMBL/GenBank/DDBJ databases">
        <title>The cable genome- insights into the physiology and evolution of filamentous bacteria capable of sulfide oxidation via long distance electron transfer.</title>
        <authorList>
            <person name="Schreiber L."/>
            <person name="Bjerg J.T."/>
            <person name="Boggild A."/>
            <person name="Van De Vossenberg J."/>
            <person name="Meysman F."/>
            <person name="Nielsen L.P."/>
            <person name="Schramm A."/>
            <person name="Kjeldsen K.U."/>
        </authorList>
    </citation>
    <scope>NUCLEOTIDE SEQUENCE [LARGE SCALE GENOMIC DNA]</scope>
    <source>
        <strain evidence="2">MCF</strain>
    </source>
</reference>
<comment type="caution">
    <text evidence="2">The sequence shown here is derived from an EMBL/GenBank/DDBJ whole genome shotgun (WGS) entry which is preliminary data.</text>
</comment>
<organism evidence="2 3">
    <name type="scientific">Candidatus Electrothrix aarhusensis</name>
    <dbReference type="NCBI Taxonomy" id="1859131"/>
    <lineage>
        <taxon>Bacteria</taxon>
        <taxon>Pseudomonadati</taxon>
        <taxon>Thermodesulfobacteriota</taxon>
        <taxon>Desulfobulbia</taxon>
        <taxon>Desulfobulbales</taxon>
        <taxon>Desulfobulbaceae</taxon>
        <taxon>Candidatus Electrothrix</taxon>
    </lineage>
</organism>
<feature type="transmembrane region" description="Helical" evidence="1">
    <location>
        <begin position="66"/>
        <end position="84"/>
    </location>
</feature>
<feature type="transmembrane region" description="Helical" evidence="1">
    <location>
        <begin position="37"/>
        <end position="54"/>
    </location>
</feature>
<evidence type="ECO:0000256" key="1">
    <source>
        <dbReference type="SAM" id="Phobius"/>
    </source>
</evidence>
<protein>
    <submittedName>
        <fullName evidence="2">Uncharacterized protein</fullName>
    </submittedName>
</protein>
<evidence type="ECO:0000313" key="2">
    <source>
        <dbReference type="EMBL" id="RWX45601.1"/>
    </source>
</evidence>
<evidence type="ECO:0000313" key="3">
    <source>
        <dbReference type="Proteomes" id="UP000287853"/>
    </source>
</evidence>
<dbReference type="EMBL" id="MTKO01000075">
    <property type="protein sequence ID" value="RWX45601.1"/>
    <property type="molecule type" value="Genomic_DNA"/>
</dbReference>
<dbReference type="AlphaFoldDB" id="A0A3S4T8Y7"/>
<keyword evidence="3" id="KW-1185">Reference proteome</keyword>
<gene>
    <name evidence="2" type="ORF">H206_02976</name>
</gene>
<sequence>MKWLTKAVSIVVVSAVLVLGGTTQGRTQPLNVIFIDSLWGTAVGGIAGLSIGLLSENDEDEIFSQYMAKGMGVGALGGLLYGLFHCPSPYYGQMYLNNGQAKGLFHFNANDNILAISPGKVIPRQEFDKDMEESTWRFDLFSTSF</sequence>
<keyword evidence="1" id="KW-0812">Transmembrane</keyword>
<name>A0A3S4T8Y7_9BACT</name>
<keyword evidence="1" id="KW-1133">Transmembrane helix</keyword>
<accession>A0A3S4T8Y7</accession>
<dbReference type="Proteomes" id="UP000287853">
    <property type="component" value="Unassembled WGS sequence"/>
</dbReference>
<keyword evidence="1" id="KW-0472">Membrane</keyword>